<protein>
    <recommendedName>
        <fullName evidence="1">DUF3696 domain-containing protein</fullName>
    </recommendedName>
</protein>
<dbReference type="InterPro" id="IPR051396">
    <property type="entry name" value="Bact_Antivir_Def_Nuclease"/>
</dbReference>
<dbReference type="SUPFAM" id="SSF52540">
    <property type="entry name" value="P-loop containing nucleoside triphosphate hydrolases"/>
    <property type="match status" value="1"/>
</dbReference>
<dbReference type="OrthoDB" id="3322489at2"/>
<evidence type="ECO:0000259" key="1">
    <source>
        <dbReference type="Pfam" id="PF12476"/>
    </source>
</evidence>
<accession>A0A2L0F4L0</accession>
<organism evidence="2 3">
    <name type="scientific">Sorangium cellulosum</name>
    <name type="common">Polyangium cellulosum</name>
    <dbReference type="NCBI Taxonomy" id="56"/>
    <lineage>
        <taxon>Bacteria</taxon>
        <taxon>Pseudomonadati</taxon>
        <taxon>Myxococcota</taxon>
        <taxon>Polyangia</taxon>
        <taxon>Polyangiales</taxon>
        <taxon>Polyangiaceae</taxon>
        <taxon>Sorangium</taxon>
    </lineage>
</organism>
<gene>
    <name evidence="2" type="ORF">SOCE26_080110</name>
</gene>
<dbReference type="AlphaFoldDB" id="A0A2L0F4L0"/>
<proteinExistence type="predicted"/>
<name>A0A2L0F4L0_SORCE</name>
<dbReference type="PANTHER" id="PTHR43581:SF2">
    <property type="entry name" value="EXCINUCLEASE ATPASE SUBUNIT"/>
    <property type="match status" value="1"/>
</dbReference>
<dbReference type="EMBL" id="CP012673">
    <property type="protein sequence ID" value="AUX46505.1"/>
    <property type="molecule type" value="Genomic_DNA"/>
</dbReference>
<reference evidence="2 3" key="1">
    <citation type="submission" date="2015-09" db="EMBL/GenBank/DDBJ databases">
        <title>Sorangium comparison.</title>
        <authorList>
            <person name="Zaburannyi N."/>
            <person name="Bunk B."/>
            <person name="Overmann J."/>
            <person name="Mueller R."/>
        </authorList>
    </citation>
    <scope>NUCLEOTIDE SEQUENCE [LARGE SCALE GENOMIC DNA]</scope>
    <source>
        <strain evidence="2 3">So ce26</strain>
    </source>
</reference>
<dbReference type="Pfam" id="PF12476">
    <property type="entry name" value="DUF3696"/>
    <property type="match status" value="1"/>
</dbReference>
<dbReference type="RefSeq" id="WP_159397751.1">
    <property type="nucleotide sequence ID" value="NZ_CP012673.1"/>
</dbReference>
<sequence length="392" mass="43347">MRLRTLSFAGYRSFAARSPAAPERPLQRLQLAPLTILLGKNNSGKSTVARLLHHVLLALGHDGKDPFPMDRDGHKYGGSFRDVQHGGAFFNPVDLEVELSAEDGAETTLATQLIQVSDIADDRPPLVQKCIFRGKAFAAEETPLRGLLPDVPEANSWREGARRLLKASCHIGPVRDSVQESYEVVRNKTEQRLPNSRDAIAQMLLTDVELRAAVGDWMAKHLEGWRVDVRQSLDTFKLMARRAGRESNLADAGQGIQQVLPVAVLCCWRSLGRSDASFLDIMEQPELHLHDAAHAPIGDLLLSAVADTRGNLVVETHSESLVLRVRRRIAEGRLSPDHVAMIYVEDTAEGSQLRPIPLEPNGEVEWWPEGVFSEAFVEVKAIRRAQRARGGA</sequence>
<feature type="domain" description="DUF3696" evidence="1">
    <location>
        <begin position="334"/>
        <end position="376"/>
    </location>
</feature>
<evidence type="ECO:0000313" key="3">
    <source>
        <dbReference type="Proteomes" id="UP000238348"/>
    </source>
</evidence>
<dbReference type="Proteomes" id="UP000238348">
    <property type="component" value="Chromosome"/>
</dbReference>
<dbReference type="InterPro" id="IPR027417">
    <property type="entry name" value="P-loop_NTPase"/>
</dbReference>
<evidence type="ECO:0000313" key="2">
    <source>
        <dbReference type="EMBL" id="AUX46505.1"/>
    </source>
</evidence>
<dbReference type="InterPro" id="IPR022532">
    <property type="entry name" value="DUF3696"/>
</dbReference>
<dbReference type="PANTHER" id="PTHR43581">
    <property type="entry name" value="ATP/GTP PHOSPHATASE"/>
    <property type="match status" value="1"/>
</dbReference>